<organism evidence="2 3">
    <name type="scientific">Plasmodium gonderi</name>
    <dbReference type="NCBI Taxonomy" id="77519"/>
    <lineage>
        <taxon>Eukaryota</taxon>
        <taxon>Sar</taxon>
        <taxon>Alveolata</taxon>
        <taxon>Apicomplexa</taxon>
        <taxon>Aconoidasida</taxon>
        <taxon>Haemosporida</taxon>
        <taxon>Plasmodiidae</taxon>
        <taxon>Plasmodium</taxon>
        <taxon>Plasmodium (Plasmodium)</taxon>
    </lineage>
</organism>
<keyword evidence="1" id="KW-0812">Transmembrane</keyword>
<keyword evidence="3" id="KW-1185">Reference proteome</keyword>
<proteinExistence type="predicted"/>
<evidence type="ECO:0000313" key="2">
    <source>
        <dbReference type="EMBL" id="GAW84657.1"/>
    </source>
</evidence>
<gene>
    <name evidence="2" type="ORF">PGO_004240</name>
</gene>
<dbReference type="EMBL" id="BDQF01000569">
    <property type="protein sequence ID" value="GAW84657.1"/>
    <property type="molecule type" value="Genomic_DNA"/>
</dbReference>
<dbReference type="AlphaFoldDB" id="A0A1Y1JU70"/>
<dbReference type="GeneID" id="39745465"/>
<keyword evidence="1" id="KW-0472">Membrane</keyword>
<reference evidence="3" key="1">
    <citation type="submission" date="2017-04" db="EMBL/GenBank/DDBJ databases">
        <title>Plasmodium gonderi genome.</title>
        <authorList>
            <person name="Arisue N."/>
            <person name="Honma H."/>
            <person name="Kawai S."/>
            <person name="Tougan T."/>
            <person name="Tanabe K."/>
            <person name="Horii T."/>
        </authorList>
    </citation>
    <scope>NUCLEOTIDE SEQUENCE [LARGE SCALE GENOMIC DNA]</scope>
    <source>
        <strain evidence="3">ATCC 30045</strain>
    </source>
</reference>
<accession>A0A1Y1JU70</accession>
<dbReference type="Proteomes" id="UP000195521">
    <property type="component" value="Unassembled WGS sequence"/>
</dbReference>
<sequence>MTHGAINSKDYNLIRILFDLLESPTFSTADIDTYVQRYSFFSKYKNINIVKEIIKKIQLYFMNITNNASCNEGKPCNYINYRINDQDKLIHSNERKDFFLDLKKYIESNIISSSDNIYTSEIKYIENDEFQKIQELYDIYNNISFILQVFSKTNKSESFYCNELEVFIKNYKHIISTVNENIHLLNVLNNLKCSIKSNVWFSNNNCNPNILRIFNNDDNSNNKIECNEWGEKEYIKPYSEDNYASFSRHITNASVNMKIIIAISFISVFLLIKKLFTNSLTKNEKYKYKYKRRNLPT</sequence>
<dbReference type="RefSeq" id="XP_028547246.1">
    <property type="nucleotide sequence ID" value="XM_028691445.1"/>
</dbReference>
<name>A0A1Y1JU70_PLAGO</name>
<protein>
    <submittedName>
        <fullName evidence="2">Variable surface protein</fullName>
    </submittedName>
</protein>
<keyword evidence="1" id="KW-1133">Transmembrane helix</keyword>
<comment type="caution">
    <text evidence="2">The sequence shown here is derived from an EMBL/GenBank/DDBJ whole genome shotgun (WGS) entry which is preliminary data.</text>
</comment>
<dbReference type="OrthoDB" id="388807at2759"/>
<evidence type="ECO:0000313" key="3">
    <source>
        <dbReference type="Proteomes" id="UP000195521"/>
    </source>
</evidence>
<feature type="transmembrane region" description="Helical" evidence="1">
    <location>
        <begin position="255"/>
        <end position="272"/>
    </location>
</feature>
<evidence type="ECO:0000256" key="1">
    <source>
        <dbReference type="SAM" id="Phobius"/>
    </source>
</evidence>